<evidence type="ECO:0000313" key="2">
    <source>
        <dbReference type="Proteomes" id="UP000371977"/>
    </source>
</evidence>
<protein>
    <recommendedName>
        <fullName evidence="3">DNA-binding protein</fullName>
    </recommendedName>
</protein>
<dbReference type="EMBL" id="SDGZ01000014">
    <property type="protein sequence ID" value="TYC49643.1"/>
    <property type="molecule type" value="Genomic_DNA"/>
</dbReference>
<dbReference type="OrthoDB" id="2146275at2"/>
<dbReference type="RefSeq" id="WP_148622635.1">
    <property type="nucleotide sequence ID" value="NZ_SDGZ01000014.1"/>
</dbReference>
<reference evidence="1 2" key="1">
    <citation type="submission" date="2019-01" db="EMBL/GenBank/DDBJ databases">
        <title>Weissella sp. nov., a novel lactic acid bacterium isolated from animal feces.</title>
        <authorList>
            <person name="Wang L.-T."/>
        </authorList>
    </citation>
    <scope>NUCLEOTIDE SEQUENCE [LARGE SCALE GENOMIC DNA]</scope>
    <source>
        <strain evidence="1 2">8H-2</strain>
    </source>
</reference>
<keyword evidence="2" id="KW-1185">Reference proteome</keyword>
<proteinExistence type="predicted"/>
<organism evidence="1 2">
    <name type="scientific">Weissella muntiaci</name>
    <dbReference type="NCBI Taxonomy" id="2508881"/>
    <lineage>
        <taxon>Bacteria</taxon>
        <taxon>Bacillati</taxon>
        <taxon>Bacillota</taxon>
        <taxon>Bacilli</taxon>
        <taxon>Lactobacillales</taxon>
        <taxon>Lactobacillaceae</taxon>
        <taxon>Weissella</taxon>
    </lineage>
</organism>
<comment type="caution">
    <text evidence="1">The sequence shown here is derived from an EMBL/GenBank/DDBJ whole genome shotgun (WGS) entry which is preliminary data.</text>
</comment>
<accession>A0A6C2C885</accession>
<evidence type="ECO:0000313" key="1">
    <source>
        <dbReference type="EMBL" id="TYC49643.1"/>
    </source>
</evidence>
<dbReference type="Proteomes" id="UP000371977">
    <property type="component" value="Unassembled WGS sequence"/>
</dbReference>
<evidence type="ECO:0008006" key="3">
    <source>
        <dbReference type="Google" id="ProtNLM"/>
    </source>
</evidence>
<sequence>MMSKKMSEIKDRGLPLMNLNEVAVCAFGKSVRAFNLRIRYSDKFMREVPNVSLSSRPEYKRSDVERFFKLSNWKD</sequence>
<name>A0A6C2C885_9LACO</name>
<dbReference type="AlphaFoldDB" id="A0A6C2C885"/>
<gene>
    <name evidence="1" type="ORF">ESZ50_05730</name>
</gene>